<proteinExistence type="predicted"/>
<reference evidence="2 3" key="1">
    <citation type="journal article" date="2011" name="Int. J. Syst. Evol. Microbiol.">
        <title>Zhongshania antarctica gen. nov., sp. nov. and Zhongshania guokunii sp. nov., gammaproteobacteria respectively isolated from coastal attached (fast) ice and surface seawater of the Antarctic.</title>
        <authorList>
            <person name="Li H.J."/>
            <person name="Zhang X.Y."/>
            <person name="Chen C.X."/>
            <person name="Zhang Y.J."/>
            <person name="Gao Z.M."/>
            <person name="Yu Y."/>
            <person name="Chen X.L."/>
            <person name="Chen B."/>
            <person name="Zhang Y.Z."/>
        </authorList>
    </citation>
    <scope>NUCLEOTIDE SEQUENCE [LARGE SCALE GENOMIC DNA]</scope>
    <source>
        <strain evidence="2 3">R06B22</strain>
    </source>
</reference>
<gene>
    <name evidence="2" type="ORF">AB4875_15310</name>
</gene>
<feature type="signal peptide" evidence="1">
    <location>
        <begin position="1"/>
        <end position="19"/>
    </location>
</feature>
<dbReference type="Proteomes" id="UP001557484">
    <property type="component" value="Unassembled WGS sequence"/>
</dbReference>
<comment type="caution">
    <text evidence="2">The sequence shown here is derived from an EMBL/GenBank/DDBJ whole genome shotgun (WGS) entry which is preliminary data.</text>
</comment>
<evidence type="ECO:0000313" key="3">
    <source>
        <dbReference type="Proteomes" id="UP001557484"/>
    </source>
</evidence>
<keyword evidence="1" id="KW-0732">Signal</keyword>
<sequence>MKHLKIILLSTALSAASHAHSQAQSAGLLGGLLPQVTGIASQTVLPVVNGLIGDNELIGGIVAQVSDTLNTTLNTVLPVPVQALDVVIPLIDELTGDGEALQLGGLTPVLLDITNAAVIPLLGGSMEGEVF</sequence>
<organism evidence="2 3">
    <name type="scientific">Zhongshania arctica</name>
    <dbReference type="NCBI Taxonomy" id="3238302"/>
    <lineage>
        <taxon>Bacteria</taxon>
        <taxon>Pseudomonadati</taxon>
        <taxon>Pseudomonadota</taxon>
        <taxon>Gammaproteobacteria</taxon>
        <taxon>Cellvibrionales</taxon>
        <taxon>Spongiibacteraceae</taxon>
        <taxon>Zhongshania</taxon>
    </lineage>
</organism>
<feature type="chain" id="PRO_5046908414" evidence="1">
    <location>
        <begin position="20"/>
        <end position="131"/>
    </location>
</feature>
<name>A0ABV3TZ12_9GAMM</name>
<keyword evidence="3" id="KW-1185">Reference proteome</keyword>
<evidence type="ECO:0000313" key="2">
    <source>
        <dbReference type="EMBL" id="MEX1666862.1"/>
    </source>
</evidence>
<protein>
    <submittedName>
        <fullName evidence="2">Uncharacterized protein</fullName>
    </submittedName>
</protein>
<dbReference type="RefSeq" id="WP_368376925.1">
    <property type="nucleotide sequence ID" value="NZ_JBFRYB010000001.1"/>
</dbReference>
<evidence type="ECO:0000256" key="1">
    <source>
        <dbReference type="SAM" id="SignalP"/>
    </source>
</evidence>
<accession>A0ABV3TZ12</accession>
<dbReference type="EMBL" id="JBFRYB010000001">
    <property type="protein sequence ID" value="MEX1666862.1"/>
    <property type="molecule type" value="Genomic_DNA"/>
</dbReference>